<protein>
    <submittedName>
        <fullName evidence="1">Uncharacterized protein</fullName>
    </submittedName>
</protein>
<gene>
    <name evidence="1" type="ORF">SAMN05443248_1133</name>
</gene>
<evidence type="ECO:0000313" key="1">
    <source>
        <dbReference type="EMBL" id="SHG31908.1"/>
    </source>
</evidence>
<name>A0A1M5IU85_9BRAD</name>
<dbReference type="Proteomes" id="UP000189796">
    <property type="component" value="Chromosome I"/>
</dbReference>
<organism evidence="1 2">
    <name type="scientific">Bradyrhizobium erythrophlei</name>
    <dbReference type="NCBI Taxonomy" id="1437360"/>
    <lineage>
        <taxon>Bacteria</taxon>
        <taxon>Pseudomonadati</taxon>
        <taxon>Pseudomonadota</taxon>
        <taxon>Alphaproteobacteria</taxon>
        <taxon>Hyphomicrobiales</taxon>
        <taxon>Nitrobacteraceae</taxon>
        <taxon>Bradyrhizobium</taxon>
    </lineage>
</organism>
<dbReference type="EMBL" id="LT670817">
    <property type="protein sequence ID" value="SHG31908.1"/>
    <property type="molecule type" value="Genomic_DNA"/>
</dbReference>
<reference evidence="1 2" key="1">
    <citation type="submission" date="2016-11" db="EMBL/GenBank/DDBJ databases">
        <authorList>
            <person name="Jaros S."/>
            <person name="Januszkiewicz K."/>
            <person name="Wedrychowicz H."/>
        </authorList>
    </citation>
    <scope>NUCLEOTIDE SEQUENCE [LARGE SCALE GENOMIC DNA]</scope>
    <source>
        <strain evidence="1 2">GAS138</strain>
    </source>
</reference>
<sequence>MLVRFCLRMLVLVAFATFGGIGFGRSLAMLLWMSIIFSAVMGSIRRESPFGGVLNYWDETVAYATVYALVGAVSQTVPV</sequence>
<proteinExistence type="predicted"/>
<evidence type="ECO:0000313" key="2">
    <source>
        <dbReference type="Proteomes" id="UP000189796"/>
    </source>
</evidence>
<dbReference type="AlphaFoldDB" id="A0A1M5IU85"/>
<accession>A0A1M5IU85</accession>
<dbReference type="RefSeq" id="WP_245332508.1">
    <property type="nucleotide sequence ID" value="NZ_LT670817.1"/>
</dbReference>